<accession>A0A0L6JL37</accession>
<dbReference type="EMBL" id="LGTC01000001">
    <property type="protein sequence ID" value="KNY26443.1"/>
    <property type="molecule type" value="Genomic_DNA"/>
</dbReference>
<protein>
    <submittedName>
        <fullName evidence="4">Transcriptional regulator, LuxR family</fullName>
    </submittedName>
</protein>
<dbReference type="SUPFAM" id="SSF46894">
    <property type="entry name" value="C-terminal effector domain of the bipartite response regulators"/>
    <property type="match status" value="1"/>
</dbReference>
<dbReference type="CDD" id="cd06170">
    <property type="entry name" value="LuxR_C_like"/>
    <property type="match status" value="1"/>
</dbReference>
<dbReference type="AlphaFoldDB" id="A0A0L6JL37"/>
<dbReference type="RefSeq" id="WP_036941323.1">
    <property type="nucleotide sequence ID" value="NZ_JQKC01000015.1"/>
</dbReference>
<reference evidence="5" key="1">
    <citation type="submission" date="2015-07" db="EMBL/GenBank/DDBJ databases">
        <title>Near-Complete Genome Sequence of the Cellulolytic Bacterium Bacteroides (Pseudobacteroides) cellulosolvens ATCC 35603.</title>
        <authorList>
            <person name="Dassa B."/>
            <person name="Utturkar S.M."/>
            <person name="Klingeman D.M."/>
            <person name="Hurt R.A."/>
            <person name="Keller M."/>
            <person name="Xu J."/>
            <person name="Reddy Y.H.K."/>
            <person name="Borovok I."/>
            <person name="Grinberg I.R."/>
            <person name="Lamed R."/>
            <person name="Zhivin O."/>
            <person name="Bayer E.A."/>
            <person name="Brown S.D."/>
        </authorList>
    </citation>
    <scope>NUCLEOTIDE SEQUENCE [LARGE SCALE GENOMIC DNA]</scope>
    <source>
        <strain evidence="5">DSM 2933</strain>
    </source>
</reference>
<dbReference type="InterPro" id="IPR016032">
    <property type="entry name" value="Sig_transdc_resp-reg_C-effctor"/>
</dbReference>
<dbReference type="InterPro" id="IPR000792">
    <property type="entry name" value="Tscrpt_reg_LuxR_C"/>
</dbReference>
<sequence>MKHLQHEKEVLASWRRCIEHGLVNTILYPVLHLAEGALDTKLQENNLIIRSFENAVESIRYLMKGDYFFLLVSSDGFLLGEASRIGYKQKGAIELKKGISLMEKSIGTSAVEISINLKKAVYTIPEHHYCDFLRTLYFYSTPIIYNGNLSGCLVAVDIHTIKSELLMITELLSYRISSECRKKVGKKIIHQDLHIQLGEKQLLILKMLSSGMTEKAIAIETGLNYETIKYHKRKIFDKLNADCTINAIIKALKLNLISLDQLE</sequence>
<gene>
    <name evidence="4" type="ORF">Bccel_1705</name>
</gene>
<dbReference type="OrthoDB" id="1738855at2"/>
<dbReference type="SMART" id="SM00421">
    <property type="entry name" value="HTH_LUXR"/>
    <property type="match status" value="1"/>
</dbReference>
<evidence type="ECO:0000313" key="4">
    <source>
        <dbReference type="EMBL" id="KNY26443.1"/>
    </source>
</evidence>
<name>A0A0L6JL37_9FIRM</name>
<proteinExistence type="predicted"/>
<evidence type="ECO:0000256" key="2">
    <source>
        <dbReference type="ARBA" id="ARBA00023163"/>
    </source>
</evidence>
<dbReference type="PROSITE" id="PS50043">
    <property type="entry name" value="HTH_LUXR_2"/>
    <property type="match status" value="1"/>
</dbReference>
<dbReference type="Gene3D" id="1.10.10.10">
    <property type="entry name" value="Winged helix-like DNA-binding domain superfamily/Winged helix DNA-binding domain"/>
    <property type="match status" value="1"/>
</dbReference>
<dbReference type="GO" id="GO:0006355">
    <property type="term" value="P:regulation of DNA-templated transcription"/>
    <property type="evidence" value="ECO:0007669"/>
    <property type="project" value="InterPro"/>
</dbReference>
<evidence type="ECO:0000313" key="5">
    <source>
        <dbReference type="Proteomes" id="UP000036923"/>
    </source>
</evidence>
<organism evidence="4 5">
    <name type="scientific">Pseudobacteroides cellulosolvens ATCC 35603 = DSM 2933</name>
    <dbReference type="NCBI Taxonomy" id="398512"/>
    <lineage>
        <taxon>Bacteria</taxon>
        <taxon>Bacillati</taxon>
        <taxon>Bacillota</taxon>
        <taxon>Clostridia</taxon>
        <taxon>Eubacteriales</taxon>
        <taxon>Oscillospiraceae</taxon>
        <taxon>Pseudobacteroides</taxon>
    </lineage>
</organism>
<dbReference type="Pfam" id="PF00196">
    <property type="entry name" value="GerE"/>
    <property type="match status" value="1"/>
</dbReference>
<keyword evidence="5" id="KW-1185">Reference proteome</keyword>
<dbReference type="InterPro" id="IPR036388">
    <property type="entry name" value="WH-like_DNA-bd_sf"/>
</dbReference>
<keyword evidence="1" id="KW-0805">Transcription regulation</keyword>
<dbReference type="eggNOG" id="COG3284">
    <property type="taxonomic scope" value="Bacteria"/>
</dbReference>
<comment type="caution">
    <text evidence="4">The sequence shown here is derived from an EMBL/GenBank/DDBJ whole genome shotgun (WGS) entry which is preliminary data.</text>
</comment>
<dbReference type="GO" id="GO:0003677">
    <property type="term" value="F:DNA binding"/>
    <property type="evidence" value="ECO:0007669"/>
    <property type="project" value="InterPro"/>
</dbReference>
<dbReference type="STRING" id="398512.Bccel_1705"/>
<dbReference type="InterPro" id="IPR029016">
    <property type="entry name" value="GAF-like_dom_sf"/>
</dbReference>
<dbReference type="Gene3D" id="3.30.450.40">
    <property type="match status" value="1"/>
</dbReference>
<feature type="domain" description="HTH luxR-type" evidence="3">
    <location>
        <begin position="190"/>
        <end position="255"/>
    </location>
</feature>
<dbReference type="PRINTS" id="PR00038">
    <property type="entry name" value="HTHLUXR"/>
</dbReference>
<keyword evidence="2" id="KW-0804">Transcription</keyword>
<dbReference type="Proteomes" id="UP000036923">
    <property type="component" value="Unassembled WGS sequence"/>
</dbReference>
<evidence type="ECO:0000259" key="3">
    <source>
        <dbReference type="PROSITE" id="PS50043"/>
    </source>
</evidence>
<evidence type="ECO:0000256" key="1">
    <source>
        <dbReference type="ARBA" id="ARBA00023015"/>
    </source>
</evidence>